<proteinExistence type="predicted"/>
<evidence type="ECO:0000313" key="3">
    <source>
        <dbReference type="EMBL" id="ALO65152.1"/>
    </source>
</evidence>
<name>A0A0S2LVA0_9VIRU</name>
<evidence type="ECO:0000313" key="5">
    <source>
        <dbReference type="Proteomes" id="UP000107339"/>
    </source>
</evidence>
<dbReference type="EMBL" id="KT945137">
    <property type="protein sequence ID" value="ALO65148.1"/>
    <property type="molecule type" value="Genomic_DNA"/>
</dbReference>
<dbReference type="Proteomes" id="UP000149988">
    <property type="component" value="Genome"/>
</dbReference>
<dbReference type="Proteomes" id="UP000140966">
    <property type="component" value="Genome"/>
</dbReference>
<evidence type="ECO:0008006" key="7">
    <source>
        <dbReference type="Google" id="ProtNLM"/>
    </source>
</evidence>
<dbReference type="Proteomes" id="UP000107339">
    <property type="component" value="Genome"/>
</dbReference>
<evidence type="ECO:0000313" key="6">
    <source>
        <dbReference type="Proteomes" id="UP000140966"/>
    </source>
</evidence>
<sequence>MARWRRYRRYGSYSRRGRKWSPTTQVVNRTTGAGQSSQIIALNKLNLDSTTTTPLGPIMKVKNFRISAVFASSVSVLWALVYVPEGLPIGTLNYGLTPNLSIASSLYEPQQFLIASGLYSSAAVNSGTNAGPLRVWSPLARNLNPGDGIYFIWRPLENVSGVETFFTFNYACCVN</sequence>
<reference evidence="5 6" key="1">
    <citation type="journal article" date="2015" name="PLoS ONE">
        <title>New Type of Papillomavirus and Novel Circular Single Stranded DNA Virus Discovered in Urban Rattus norvegicus Using Circular DNA Enrichment and Metagenomics.</title>
        <authorList>
            <person name="Hansen T.A."/>
            <person name="Fridholm H."/>
            <person name="Froslev T.G."/>
            <person name="Kjartansdottir K.R."/>
            <person name="Willerslev E."/>
            <person name="Nielsen L.P."/>
            <person name="Hansen A.J."/>
        </authorList>
    </citation>
    <scope>NUCLEOTIDE SEQUENCE [LARGE SCALE GENOMIC DNA]</scope>
    <source>
        <strain evidence="2">Rat_24S-322000014</strain>
        <strain evidence="4">Rat_56S-132000014</strain>
        <strain evidence="3">Rat_69S-235000014</strain>
    </source>
</reference>
<keyword evidence="1" id="KW-0472">Membrane</keyword>
<evidence type="ECO:0000313" key="2">
    <source>
        <dbReference type="EMBL" id="ALO65148.1"/>
    </source>
</evidence>
<dbReference type="EMBL" id="KT945140">
    <property type="protein sequence ID" value="ALO65152.1"/>
    <property type="molecule type" value="Genomic_DNA"/>
</dbReference>
<feature type="transmembrane region" description="Helical" evidence="1">
    <location>
        <begin position="64"/>
        <end position="83"/>
    </location>
</feature>
<evidence type="ECO:0000256" key="1">
    <source>
        <dbReference type="SAM" id="Phobius"/>
    </source>
</evidence>
<accession>A0A0S2LVA0</accession>
<keyword evidence="1" id="KW-1133">Transmembrane helix</keyword>
<evidence type="ECO:0000313" key="4">
    <source>
        <dbReference type="EMBL" id="ALO65159.1"/>
    </source>
</evidence>
<protein>
    <recommendedName>
        <fullName evidence="7">Capsid protein</fullName>
    </recommendedName>
</protein>
<dbReference type="EMBL" id="KT945146">
    <property type="protein sequence ID" value="ALO65159.1"/>
    <property type="molecule type" value="Genomic_DNA"/>
</dbReference>
<organism evidence="4 5">
    <name type="scientific">Rat stool-associated circular ssDNA virus</name>
    <dbReference type="NCBI Taxonomy" id="1699316"/>
    <lineage>
        <taxon>Viruses</taxon>
        <taxon>Monodnaviria</taxon>
        <taxon>Shotokuvirae</taxon>
        <taxon>Cressdnaviricota</taxon>
        <taxon>Arfiviricetes</taxon>
        <taxon>Cremevirales</taxon>
        <taxon>Smacoviridae</taxon>
        <taxon>Porprismacovirus</taxon>
        <taxon>Porprismacovirus ratas1</taxon>
    </lineage>
</organism>
<keyword evidence="1" id="KW-0812">Transmembrane</keyword>